<evidence type="ECO:0000259" key="11">
    <source>
        <dbReference type="Pfam" id="PF03033"/>
    </source>
</evidence>
<comment type="subcellular location">
    <subcellularLocation>
        <location evidence="10">Cell membrane</location>
        <topology evidence="10">Peripheral membrane protein</topology>
        <orientation evidence="10">Cytoplasmic side</orientation>
    </subcellularLocation>
</comment>
<evidence type="ECO:0000256" key="2">
    <source>
        <dbReference type="ARBA" id="ARBA00022618"/>
    </source>
</evidence>
<dbReference type="InterPro" id="IPR006009">
    <property type="entry name" value="GlcNAc_MurG"/>
</dbReference>
<dbReference type="HAMAP" id="MF_00033">
    <property type="entry name" value="MurG"/>
    <property type="match status" value="1"/>
</dbReference>
<dbReference type="PANTHER" id="PTHR21015:SF22">
    <property type="entry name" value="GLYCOSYLTRANSFERASE"/>
    <property type="match status" value="1"/>
</dbReference>
<keyword evidence="3 10" id="KW-0328">Glycosyltransferase</keyword>
<feature type="domain" description="Glycosyl transferase family 28 C-terminal" evidence="12">
    <location>
        <begin position="184"/>
        <end position="335"/>
    </location>
</feature>
<evidence type="ECO:0000256" key="4">
    <source>
        <dbReference type="ARBA" id="ARBA00022679"/>
    </source>
</evidence>
<feature type="binding site" evidence="10">
    <location>
        <position position="126"/>
    </location>
    <ligand>
        <name>UDP-N-acetyl-alpha-D-glucosamine</name>
        <dbReference type="ChEBI" id="CHEBI:57705"/>
    </ligand>
</feature>
<name>A0ABP1CFE0_9GAMM</name>
<gene>
    <name evidence="10 13" type="primary">murG</name>
    <name evidence="13" type="ORF">PRHACTZTBTEA_299</name>
</gene>
<keyword evidence="14" id="KW-1185">Reference proteome</keyword>
<evidence type="ECO:0000256" key="10">
    <source>
        <dbReference type="HAMAP-Rule" id="MF_00033"/>
    </source>
</evidence>
<accession>A0ABP1CFE0</accession>
<feature type="binding site" evidence="10">
    <location>
        <begin position="264"/>
        <end position="269"/>
    </location>
    <ligand>
        <name>UDP-N-acetyl-alpha-D-glucosamine</name>
        <dbReference type="ChEBI" id="CHEBI:57705"/>
    </ligand>
</feature>
<keyword evidence="7 10" id="KW-0472">Membrane</keyword>
<feature type="binding site" evidence="10">
    <location>
        <begin position="14"/>
        <end position="16"/>
    </location>
    <ligand>
        <name>UDP-N-acetyl-alpha-D-glucosamine</name>
        <dbReference type="ChEBI" id="CHEBI:57705"/>
    </ligand>
</feature>
<keyword evidence="9 10" id="KW-0961">Cell wall biogenesis/degradation</keyword>
<dbReference type="PANTHER" id="PTHR21015">
    <property type="entry name" value="UDP-N-ACETYLGLUCOSAMINE--N-ACETYLMURAMYL-(PENTAPEPTIDE) PYROPHOSPHORYL-UNDECAPRENOL N-ACETYLGLUCOSAMINE TRANSFERASE 1"/>
    <property type="match status" value="1"/>
</dbReference>
<evidence type="ECO:0000256" key="7">
    <source>
        <dbReference type="ARBA" id="ARBA00023136"/>
    </source>
</evidence>
<comment type="similarity">
    <text evidence="10">Belongs to the glycosyltransferase 28 family. MurG subfamily.</text>
</comment>
<dbReference type="RefSeq" id="WP_341765262.1">
    <property type="nucleotide sequence ID" value="NZ_OZ034688.1"/>
</dbReference>
<feature type="binding site" evidence="10">
    <location>
        <position position="162"/>
    </location>
    <ligand>
        <name>UDP-N-acetyl-alpha-D-glucosamine</name>
        <dbReference type="ChEBI" id="CHEBI:57705"/>
    </ligand>
</feature>
<organism evidence="13 14">
    <name type="scientific">Candidatus Providencia siddallii</name>
    <dbReference type="NCBI Taxonomy" id="1715285"/>
    <lineage>
        <taxon>Bacteria</taxon>
        <taxon>Pseudomonadati</taxon>
        <taxon>Pseudomonadota</taxon>
        <taxon>Gammaproteobacteria</taxon>
        <taxon>Enterobacterales</taxon>
        <taxon>Morganellaceae</taxon>
        <taxon>Providencia</taxon>
    </lineage>
</organism>
<dbReference type="SUPFAM" id="SSF53756">
    <property type="entry name" value="UDP-Glycosyltransferase/glycogen phosphorylase"/>
    <property type="match status" value="1"/>
</dbReference>
<evidence type="ECO:0000256" key="8">
    <source>
        <dbReference type="ARBA" id="ARBA00023306"/>
    </source>
</evidence>
<feature type="binding site" evidence="10">
    <location>
        <position position="190"/>
    </location>
    <ligand>
        <name>UDP-N-acetyl-alpha-D-glucosamine</name>
        <dbReference type="ChEBI" id="CHEBI:57705"/>
    </ligand>
</feature>
<evidence type="ECO:0000256" key="9">
    <source>
        <dbReference type="ARBA" id="ARBA00023316"/>
    </source>
</evidence>
<evidence type="ECO:0000256" key="1">
    <source>
        <dbReference type="ARBA" id="ARBA00022475"/>
    </source>
</evidence>
<keyword evidence="5 10" id="KW-0133">Cell shape</keyword>
<evidence type="ECO:0000256" key="3">
    <source>
        <dbReference type="ARBA" id="ARBA00022676"/>
    </source>
</evidence>
<keyword evidence="8 10" id="KW-0131">Cell cycle</keyword>
<dbReference type="Pfam" id="PF04101">
    <property type="entry name" value="Glyco_tran_28_C"/>
    <property type="match status" value="1"/>
</dbReference>
<dbReference type="EC" id="2.4.1.227" evidence="10"/>
<evidence type="ECO:0000256" key="6">
    <source>
        <dbReference type="ARBA" id="ARBA00022984"/>
    </source>
</evidence>
<dbReference type="EMBL" id="OZ034688">
    <property type="protein sequence ID" value="CAL1329221.1"/>
    <property type="molecule type" value="Genomic_DNA"/>
</dbReference>
<evidence type="ECO:0000313" key="13">
    <source>
        <dbReference type="EMBL" id="CAL1329221.1"/>
    </source>
</evidence>
<dbReference type="Pfam" id="PF03033">
    <property type="entry name" value="Glyco_transf_28"/>
    <property type="match status" value="1"/>
</dbReference>
<feature type="binding site" evidence="10">
    <location>
        <position position="289"/>
    </location>
    <ligand>
        <name>UDP-N-acetyl-alpha-D-glucosamine</name>
        <dbReference type="ChEBI" id="CHEBI:57705"/>
    </ligand>
</feature>
<proteinExistence type="inferred from homology"/>
<dbReference type="NCBIfam" id="TIGR01133">
    <property type="entry name" value="murG"/>
    <property type="match status" value="1"/>
</dbReference>
<keyword evidence="6 10" id="KW-0573">Peptidoglycan synthesis</keyword>
<dbReference type="Proteomes" id="UP001497533">
    <property type="component" value="Chromosome"/>
</dbReference>
<keyword evidence="2 10" id="KW-0132">Cell division</keyword>
<dbReference type="GO" id="GO:0016757">
    <property type="term" value="F:glycosyltransferase activity"/>
    <property type="evidence" value="ECO:0007669"/>
    <property type="project" value="UniProtKB-KW"/>
</dbReference>
<comment type="catalytic activity">
    <reaction evidence="10">
        <text>di-trans,octa-cis-undecaprenyl diphospho-N-acetyl-alpha-D-muramoyl-L-alanyl-D-glutamyl-meso-2,6-diaminopimeloyl-D-alanyl-D-alanine + UDP-N-acetyl-alpha-D-glucosamine = di-trans,octa-cis-undecaprenyl diphospho-[N-acetyl-alpha-D-glucosaminyl-(1-&gt;4)]-N-acetyl-alpha-D-muramoyl-L-alanyl-D-glutamyl-meso-2,6-diaminopimeloyl-D-alanyl-D-alanine + UDP + H(+)</text>
        <dbReference type="Rhea" id="RHEA:31227"/>
        <dbReference type="ChEBI" id="CHEBI:15378"/>
        <dbReference type="ChEBI" id="CHEBI:57705"/>
        <dbReference type="ChEBI" id="CHEBI:58223"/>
        <dbReference type="ChEBI" id="CHEBI:61387"/>
        <dbReference type="ChEBI" id="CHEBI:61388"/>
        <dbReference type="EC" id="2.4.1.227"/>
    </reaction>
</comment>
<reference evidence="13" key="1">
    <citation type="submission" date="2024-04" db="EMBL/GenBank/DDBJ databases">
        <authorList>
            <person name="Manzano-Marin A."/>
            <person name="Manzano-Marin A."/>
            <person name="Alejandro Manzano Marin A."/>
        </authorList>
    </citation>
    <scope>NUCLEOTIDE SEQUENCE [LARGE SCALE GENOMIC DNA]</scope>
    <source>
        <strain evidence="13">TABTEA</strain>
    </source>
</reference>
<dbReference type="InterPro" id="IPR007235">
    <property type="entry name" value="Glyco_trans_28_C"/>
</dbReference>
<comment type="function">
    <text evidence="10">Cell wall formation. Catalyzes the transfer of a GlcNAc subunit on undecaprenyl-pyrophosphoryl-MurNAc-pentapeptide (lipid intermediate I) to form undecaprenyl-pyrophosphoryl-MurNAc-(pentapeptide)GlcNAc (lipid intermediate II).</text>
</comment>
<dbReference type="CDD" id="cd03785">
    <property type="entry name" value="GT28_MurG"/>
    <property type="match status" value="1"/>
</dbReference>
<feature type="domain" description="Glycosyltransferase family 28 N-terminal" evidence="11">
    <location>
        <begin position="8"/>
        <end position="144"/>
    </location>
</feature>
<evidence type="ECO:0000313" key="14">
    <source>
        <dbReference type="Proteomes" id="UP001497533"/>
    </source>
</evidence>
<dbReference type="InterPro" id="IPR004276">
    <property type="entry name" value="GlycoTrans_28_N"/>
</dbReference>
<evidence type="ECO:0000256" key="5">
    <source>
        <dbReference type="ARBA" id="ARBA00022960"/>
    </source>
</evidence>
<feature type="binding site" evidence="10">
    <location>
        <position position="245"/>
    </location>
    <ligand>
        <name>UDP-N-acetyl-alpha-D-glucosamine</name>
        <dbReference type="ChEBI" id="CHEBI:57705"/>
    </ligand>
</feature>
<sequence>MNQTKKLLIIAGGSGGHVFPGLSIAHHLKSKNWKIHWLGTSDHIESVLVPKNGINIDFINISSFRNKTFKVIIKFPWNIYKAIQQAKKIIKQYKPNIALGMGGYVSGPGIIAAWQCGIPIILHEQNGIAGLTNKILSYITKNILQASPGAFKNAHVVGNPIRKEILNIPSPEERMLKRNGAIRILVLGGSQGADILNQTIPTIVSKIKKQLIILHQSGKGNKEKTKILYKNQNSNNFKYKIIEFIENIDQAYAWADIVICRSGALTVSEIASVGLPAIFIPYPHKDHQQYWNAIPLEKAGAAKILHQQLFTSDAVAKLLNILDRKKLLLMAKNAHNCAINNATNNISKIICKIANKQII</sequence>
<keyword evidence="4 10" id="KW-0808">Transferase</keyword>
<comment type="pathway">
    <text evidence="10">Cell wall biogenesis; peptidoglycan biosynthesis.</text>
</comment>
<keyword evidence="1 10" id="KW-1003">Cell membrane</keyword>
<dbReference type="Gene3D" id="3.40.50.2000">
    <property type="entry name" value="Glycogen Phosphorylase B"/>
    <property type="match status" value="2"/>
</dbReference>
<evidence type="ECO:0000259" key="12">
    <source>
        <dbReference type="Pfam" id="PF04101"/>
    </source>
</evidence>
<protein>
    <recommendedName>
        <fullName evidence="10">UDP-N-acetylglucosamine--N-acetylmuramyl-(pentapeptide) pyrophosphoryl-undecaprenol N-acetylglucosamine transferase</fullName>
        <ecNumber evidence="10">2.4.1.227</ecNumber>
    </recommendedName>
    <alternativeName>
        <fullName evidence="10">Undecaprenyl-PP-MurNAc-pentapeptide-UDPGlcNAc GlcNAc transferase</fullName>
    </alternativeName>
</protein>